<dbReference type="Proteomes" id="UP000717696">
    <property type="component" value="Unassembled WGS sequence"/>
</dbReference>
<protein>
    <submittedName>
        <fullName evidence="2">Uncharacterized protein</fullName>
    </submittedName>
</protein>
<gene>
    <name evidence="2" type="ORF">B0J13DRAFT_591287</name>
</gene>
<evidence type="ECO:0000256" key="1">
    <source>
        <dbReference type="SAM" id="MobiDB-lite"/>
    </source>
</evidence>
<dbReference type="EMBL" id="JAGMUU010000076">
    <property type="protein sequence ID" value="KAH7109175.1"/>
    <property type="molecule type" value="Genomic_DNA"/>
</dbReference>
<dbReference type="OrthoDB" id="5343383at2759"/>
<comment type="caution">
    <text evidence="2">The sequence shown here is derived from an EMBL/GenBank/DDBJ whole genome shotgun (WGS) entry which is preliminary data.</text>
</comment>
<feature type="region of interest" description="Disordered" evidence="1">
    <location>
        <begin position="1"/>
        <end position="31"/>
    </location>
</feature>
<reference evidence="2" key="1">
    <citation type="journal article" date="2021" name="Nat. Commun.">
        <title>Genetic determinants of endophytism in the Arabidopsis root mycobiome.</title>
        <authorList>
            <person name="Mesny F."/>
            <person name="Miyauchi S."/>
            <person name="Thiergart T."/>
            <person name="Pickel B."/>
            <person name="Atanasova L."/>
            <person name="Karlsson M."/>
            <person name="Huettel B."/>
            <person name="Barry K.W."/>
            <person name="Haridas S."/>
            <person name="Chen C."/>
            <person name="Bauer D."/>
            <person name="Andreopoulos W."/>
            <person name="Pangilinan J."/>
            <person name="LaButti K."/>
            <person name="Riley R."/>
            <person name="Lipzen A."/>
            <person name="Clum A."/>
            <person name="Drula E."/>
            <person name="Henrissat B."/>
            <person name="Kohler A."/>
            <person name="Grigoriev I.V."/>
            <person name="Martin F.M."/>
            <person name="Hacquard S."/>
        </authorList>
    </citation>
    <scope>NUCLEOTIDE SEQUENCE</scope>
    <source>
        <strain evidence="2">MPI-CAGE-AT-0021</strain>
    </source>
</reference>
<evidence type="ECO:0000313" key="2">
    <source>
        <dbReference type="EMBL" id="KAH7109175.1"/>
    </source>
</evidence>
<name>A0A9P9I775_9HYPO</name>
<feature type="compositionally biased region" description="Low complexity" evidence="1">
    <location>
        <begin position="1"/>
        <end position="21"/>
    </location>
</feature>
<evidence type="ECO:0000313" key="3">
    <source>
        <dbReference type="Proteomes" id="UP000717696"/>
    </source>
</evidence>
<proteinExistence type="predicted"/>
<accession>A0A9P9I775</accession>
<keyword evidence="3" id="KW-1185">Reference proteome</keyword>
<dbReference type="AlphaFoldDB" id="A0A9P9I775"/>
<sequence length="222" mass="25498">MCVPRDPTSPSPSLSPSVGSPAESDSSRSSNPRYTVEELVTIFLNFYTFLTTLHYDAADLKIPPPEGWPSLTPEVTRHLPYFDENSKARQLSLNVIDSEITECMIRADQLDAVDVKSYFNTLKKAYRSLKLIPCPGRITIEAWNIEDQAGEITEEQICAQTDNWKTDLYIQYLRQIYRQLGWPDAFRKDEATEVVNKLMDSIIEQHGDWEGSPQDWDSCRWK</sequence>
<organism evidence="2 3">
    <name type="scientific">Dactylonectria estremocensis</name>
    <dbReference type="NCBI Taxonomy" id="1079267"/>
    <lineage>
        <taxon>Eukaryota</taxon>
        <taxon>Fungi</taxon>
        <taxon>Dikarya</taxon>
        <taxon>Ascomycota</taxon>
        <taxon>Pezizomycotina</taxon>
        <taxon>Sordariomycetes</taxon>
        <taxon>Hypocreomycetidae</taxon>
        <taxon>Hypocreales</taxon>
        <taxon>Nectriaceae</taxon>
        <taxon>Dactylonectria</taxon>
    </lineage>
</organism>